<reference evidence="2 3" key="2">
    <citation type="journal article" date="2015" name="Stand. Genomic Sci.">
        <title>High quality draft genomic sequence of Flavobacterium enshiense DK69(T) and comparison among Flavobacterium genomes.</title>
        <authorList>
            <person name="Zeng Z."/>
            <person name="Chen C."/>
            <person name="Du H."/>
            <person name="Wang G."/>
            <person name="Li M."/>
        </authorList>
    </citation>
    <scope>NUCLEOTIDE SEQUENCE [LARGE SCALE GENOMIC DNA]</scope>
    <source>
        <strain evidence="2 3">DK69</strain>
    </source>
</reference>
<comment type="caution">
    <text evidence="2">The sequence shown here is derived from an EMBL/GenBank/DDBJ whole genome shotgun (WGS) entry which is preliminary data.</text>
</comment>
<evidence type="ECO:0000313" key="3">
    <source>
        <dbReference type="Proteomes" id="UP000030149"/>
    </source>
</evidence>
<dbReference type="InterPro" id="IPR001296">
    <property type="entry name" value="Glyco_trans_1"/>
</dbReference>
<protein>
    <submittedName>
        <fullName evidence="2">Glycosyl transferase family 1</fullName>
    </submittedName>
</protein>
<reference evidence="3" key="1">
    <citation type="submission" date="2013-09" db="EMBL/GenBank/DDBJ databases">
        <authorList>
            <person name="Zeng Z."/>
            <person name="Chen C."/>
        </authorList>
    </citation>
    <scope>NUCLEOTIDE SEQUENCE [LARGE SCALE GENOMIC DNA]</scope>
    <source>
        <strain evidence="3">DK69</strain>
    </source>
</reference>
<evidence type="ECO:0000313" key="2">
    <source>
        <dbReference type="EMBL" id="KGO97206.1"/>
    </source>
</evidence>
<keyword evidence="2" id="KW-0808">Transferase</keyword>
<name>A0A0A2N048_9FLAO</name>
<dbReference type="PANTHER" id="PTHR12526:SF638">
    <property type="entry name" value="SPORE COAT PROTEIN SA"/>
    <property type="match status" value="1"/>
</dbReference>
<evidence type="ECO:0000259" key="1">
    <source>
        <dbReference type="Pfam" id="PF00534"/>
    </source>
</evidence>
<proteinExistence type="predicted"/>
<dbReference type="PATRIC" id="fig|1107311.5.peg.194"/>
<dbReference type="GO" id="GO:0016757">
    <property type="term" value="F:glycosyltransferase activity"/>
    <property type="evidence" value="ECO:0007669"/>
    <property type="project" value="InterPro"/>
</dbReference>
<dbReference type="STRING" id="1107311.Q767_00960"/>
<organism evidence="2 3">
    <name type="scientific">Flavobacterium enshiense DK69</name>
    <dbReference type="NCBI Taxonomy" id="1107311"/>
    <lineage>
        <taxon>Bacteria</taxon>
        <taxon>Pseudomonadati</taxon>
        <taxon>Bacteroidota</taxon>
        <taxon>Flavobacteriia</taxon>
        <taxon>Flavobacteriales</taxon>
        <taxon>Flavobacteriaceae</taxon>
        <taxon>Flavobacterium</taxon>
    </lineage>
</organism>
<sequence>MKNLLYIGNKLSGHGLNKTSIETLGAFLEQEGYQVFFFSSKKNQIVRLLDMCFAVVSKSRKVEFVIIDTYSTSSFWYAFVTSQLCRFFRLPYVPILRGGNLPQRLKASPRLSKMVFKYAYQNVVPSYYLLEAFRKAGFENLIFIPNTIEMGNYPFKQRDELRPKLLWVRAFATIYNPKMAVDVLYELQKKYPEAELCMVGPDKDGSMKTTQSYAEEKDVSVHFTGRLSKEEWILLSSDYDIFINTTHFDNTPVSVMEAMALGFPVVTTNVGGIPFLLNDNEDALLVKDNDVKGMVRAVEDLITQSEISQRITNNARKKAESWDWEVVKEQWMSLLQ</sequence>
<accession>A0A0A2N048</accession>
<dbReference type="EMBL" id="JRLZ01000001">
    <property type="protein sequence ID" value="KGO97206.1"/>
    <property type="molecule type" value="Genomic_DNA"/>
</dbReference>
<keyword evidence="3" id="KW-1185">Reference proteome</keyword>
<dbReference type="RefSeq" id="WP_035629642.1">
    <property type="nucleotide sequence ID" value="NZ_AVCS01000015.1"/>
</dbReference>
<dbReference type="CDD" id="cd03801">
    <property type="entry name" value="GT4_PimA-like"/>
    <property type="match status" value="1"/>
</dbReference>
<gene>
    <name evidence="2" type="ORF">Q767_00960</name>
</gene>
<dbReference type="AlphaFoldDB" id="A0A0A2N048"/>
<dbReference type="OrthoDB" id="139410at2"/>
<dbReference type="eggNOG" id="COG0438">
    <property type="taxonomic scope" value="Bacteria"/>
</dbReference>
<dbReference type="Gene3D" id="3.40.50.2000">
    <property type="entry name" value="Glycogen Phosphorylase B"/>
    <property type="match status" value="2"/>
</dbReference>
<dbReference type="SUPFAM" id="SSF53756">
    <property type="entry name" value="UDP-Glycosyltransferase/glycogen phosphorylase"/>
    <property type="match status" value="1"/>
</dbReference>
<dbReference type="Pfam" id="PF00534">
    <property type="entry name" value="Glycos_transf_1"/>
    <property type="match status" value="1"/>
</dbReference>
<dbReference type="Proteomes" id="UP000030149">
    <property type="component" value="Unassembled WGS sequence"/>
</dbReference>
<feature type="domain" description="Glycosyl transferase family 1" evidence="1">
    <location>
        <begin position="158"/>
        <end position="317"/>
    </location>
</feature>
<dbReference type="PANTHER" id="PTHR12526">
    <property type="entry name" value="GLYCOSYLTRANSFERASE"/>
    <property type="match status" value="1"/>
</dbReference>